<dbReference type="Pfam" id="PF13855">
    <property type="entry name" value="LRR_8"/>
    <property type="match status" value="1"/>
</dbReference>
<organism evidence="4 5">
    <name type="scientific">Ladona fulva</name>
    <name type="common">Scarce chaser dragonfly</name>
    <name type="synonym">Libellula fulva</name>
    <dbReference type="NCBI Taxonomy" id="123851"/>
    <lineage>
        <taxon>Eukaryota</taxon>
        <taxon>Metazoa</taxon>
        <taxon>Ecdysozoa</taxon>
        <taxon>Arthropoda</taxon>
        <taxon>Hexapoda</taxon>
        <taxon>Insecta</taxon>
        <taxon>Pterygota</taxon>
        <taxon>Palaeoptera</taxon>
        <taxon>Odonata</taxon>
        <taxon>Epiprocta</taxon>
        <taxon>Anisoptera</taxon>
        <taxon>Libelluloidea</taxon>
        <taxon>Libellulidae</taxon>
        <taxon>Ladona</taxon>
    </lineage>
</organism>
<comment type="caution">
    <text evidence="4">The sequence shown here is derived from an EMBL/GenBank/DDBJ whole genome shotgun (WGS) entry which is preliminary data.</text>
</comment>
<dbReference type="SUPFAM" id="SSF52058">
    <property type="entry name" value="L domain-like"/>
    <property type="match status" value="1"/>
</dbReference>
<dbReference type="SMART" id="SM00369">
    <property type="entry name" value="LRR_TYP"/>
    <property type="match status" value="2"/>
</dbReference>
<dbReference type="Gene3D" id="3.80.10.10">
    <property type="entry name" value="Ribonuclease Inhibitor"/>
    <property type="match status" value="1"/>
</dbReference>
<feature type="compositionally biased region" description="Acidic residues" evidence="3">
    <location>
        <begin position="121"/>
        <end position="145"/>
    </location>
</feature>
<dbReference type="Proteomes" id="UP000792457">
    <property type="component" value="Unassembled WGS sequence"/>
</dbReference>
<protein>
    <submittedName>
        <fullName evidence="4">Uncharacterized protein</fullName>
    </submittedName>
</protein>
<dbReference type="PROSITE" id="PS51450">
    <property type="entry name" value="LRR"/>
    <property type="match status" value="1"/>
</dbReference>
<evidence type="ECO:0000313" key="5">
    <source>
        <dbReference type="Proteomes" id="UP000792457"/>
    </source>
</evidence>
<evidence type="ECO:0000256" key="3">
    <source>
        <dbReference type="SAM" id="MobiDB-lite"/>
    </source>
</evidence>
<dbReference type="EMBL" id="KZ308393">
    <property type="protein sequence ID" value="KAG8228877.1"/>
    <property type="molecule type" value="Genomic_DNA"/>
</dbReference>
<gene>
    <name evidence="4" type="ORF">J437_LFUL007614</name>
</gene>
<dbReference type="AlphaFoldDB" id="A0A8K0P0U6"/>
<dbReference type="InterPro" id="IPR050333">
    <property type="entry name" value="SLRP"/>
</dbReference>
<feature type="region of interest" description="Disordered" evidence="3">
    <location>
        <begin position="121"/>
        <end position="152"/>
    </location>
</feature>
<evidence type="ECO:0000256" key="1">
    <source>
        <dbReference type="ARBA" id="ARBA00022614"/>
    </source>
</evidence>
<evidence type="ECO:0000256" key="2">
    <source>
        <dbReference type="ARBA" id="ARBA00022737"/>
    </source>
</evidence>
<accession>A0A8K0P0U6</accession>
<proteinExistence type="predicted"/>
<keyword evidence="1" id="KW-0433">Leucine-rich repeat</keyword>
<sequence>MEVELGKLSVLDTFGARGNFIAVIPNEFCKLTFLRWLTLEDNLIEELPRNFKGLTSLKHLNLENNCIKDLRYCFLGKNKIKEVSVKFLNEVRHIVKLDLRATELLGASSEVIHEEEWEDVSVASDDEEWVAEEEDTDDDDLDWEESLPSSELDLSELSDIEDFEADDVDRAMALPEIIANIIPRISYYILNGI</sequence>
<dbReference type="PANTHER" id="PTHR45712:SF31">
    <property type="entry name" value="PODOCAN"/>
    <property type="match status" value="1"/>
</dbReference>
<name>A0A8K0P0U6_LADFU</name>
<dbReference type="InterPro" id="IPR032675">
    <property type="entry name" value="LRR_dom_sf"/>
</dbReference>
<dbReference type="InterPro" id="IPR003591">
    <property type="entry name" value="Leu-rich_rpt_typical-subtyp"/>
</dbReference>
<reference evidence="4" key="2">
    <citation type="submission" date="2017-10" db="EMBL/GenBank/DDBJ databases">
        <title>Ladona fulva Genome sequencing and assembly.</title>
        <authorList>
            <person name="Murali S."/>
            <person name="Richards S."/>
            <person name="Bandaranaike D."/>
            <person name="Bellair M."/>
            <person name="Blankenburg K."/>
            <person name="Chao H."/>
            <person name="Dinh H."/>
            <person name="Doddapaneni H."/>
            <person name="Dugan-Rocha S."/>
            <person name="Elkadiri S."/>
            <person name="Gnanaolivu R."/>
            <person name="Hernandez B."/>
            <person name="Skinner E."/>
            <person name="Javaid M."/>
            <person name="Lee S."/>
            <person name="Li M."/>
            <person name="Ming W."/>
            <person name="Munidasa M."/>
            <person name="Muniz J."/>
            <person name="Nguyen L."/>
            <person name="Hughes D."/>
            <person name="Osuji N."/>
            <person name="Pu L.-L."/>
            <person name="Puazo M."/>
            <person name="Qu C."/>
            <person name="Quiroz J."/>
            <person name="Raj R."/>
            <person name="Weissenberger G."/>
            <person name="Xin Y."/>
            <person name="Zou X."/>
            <person name="Han Y."/>
            <person name="Worley K."/>
            <person name="Muzny D."/>
            <person name="Gibbs R."/>
        </authorList>
    </citation>
    <scope>NUCLEOTIDE SEQUENCE</scope>
    <source>
        <strain evidence="4">Sampled in the wild</strain>
    </source>
</reference>
<dbReference type="OrthoDB" id="1394818at2759"/>
<keyword evidence="5" id="KW-1185">Reference proteome</keyword>
<dbReference type="GO" id="GO:0005615">
    <property type="term" value="C:extracellular space"/>
    <property type="evidence" value="ECO:0007669"/>
    <property type="project" value="TreeGrafter"/>
</dbReference>
<dbReference type="InterPro" id="IPR001611">
    <property type="entry name" value="Leu-rich_rpt"/>
</dbReference>
<dbReference type="PANTHER" id="PTHR45712">
    <property type="entry name" value="AGAP008170-PA"/>
    <property type="match status" value="1"/>
</dbReference>
<reference evidence="4" key="1">
    <citation type="submission" date="2013-04" db="EMBL/GenBank/DDBJ databases">
        <authorList>
            <person name="Qu J."/>
            <person name="Murali S.C."/>
            <person name="Bandaranaike D."/>
            <person name="Bellair M."/>
            <person name="Blankenburg K."/>
            <person name="Chao H."/>
            <person name="Dinh H."/>
            <person name="Doddapaneni H."/>
            <person name="Downs B."/>
            <person name="Dugan-Rocha S."/>
            <person name="Elkadiri S."/>
            <person name="Gnanaolivu R.D."/>
            <person name="Hernandez B."/>
            <person name="Javaid M."/>
            <person name="Jayaseelan J.C."/>
            <person name="Lee S."/>
            <person name="Li M."/>
            <person name="Ming W."/>
            <person name="Munidasa M."/>
            <person name="Muniz J."/>
            <person name="Nguyen L."/>
            <person name="Ongeri F."/>
            <person name="Osuji N."/>
            <person name="Pu L.-L."/>
            <person name="Puazo M."/>
            <person name="Qu C."/>
            <person name="Quiroz J."/>
            <person name="Raj R."/>
            <person name="Weissenberger G."/>
            <person name="Xin Y."/>
            <person name="Zou X."/>
            <person name="Han Y."/>
            <person name="Richards S."/>
            <person name="Worley K."/>
            <person name="Muzny D."/>
            <person name="Gibbs R."/>
        </authorList>
    </citation>
    <scope>NUCLEOTIDE SEQUENCE</scope>
    <source>
        <strain evidence="4">Sampled in the wild</strain>
    </source>
</reference>
<evidence type="ECO:0000313" key="4">
    <source>
        <dbReference type="EMBL" id="KAG8228877.1"/>
    </source>
</evidence>
<keyword evidence="2" id="KW-0677">Repeat</keyword>